<keyword evidence="2" id="KW-1185">Reference proteome</keyword>
<protein>
    <submittedName>
        <fullName evidence="1">Uncharacterized protein</fullName>
    </submittedName>
</protein>
<accession>A0A9D4EW24</accession>
<reference evidence="1" key="1">
    <citation type="journal article" date="2019" name="bioRxiv">
        <title>The Genome of the Zebra Mussel, Dreissena polymorpha: A Resource for Invasive Species Research.</title>
        <authorList>
            <person name="McCartney M.A."/>
            <person name="Auch B."/>
            <person name="Kono T."/>
            <person name="Mallez S."/>
            <person name="Zhang Y."/>
            <person name="Obille A."/>
            <person name="Becker A."/>
            <person name="Abrahante J.E."/>
            <person name="Garbe J."/>
            <person name="Badalamenti J.P."/>
            <person name="Herman A."/>
            <person name="Mangelson H."/>
            <person name="Liachko I."/>
            <person name="Sullivan S."/>
            <person name="Sone E.D."/>
            <person name="Koren S."/>
            <person name="Silverstein K.A.T."/>
            <person name="Beckman K.B."/>
            <person name="Gohl D.M."/>
        </authorList>
    </citation>
    <scope>NUCLEOTIDE SEQUENCE</scope>
    <source>
        <strain evidence="1">Duluth1</strain>
        <tissue evidence="1">Whole animal</tissue>
    </source>
</reference>
<sequence>MVDLDLVTNSTAATSSCFGNISLLLQSSVRSVVNRWQSGTHCVENYIFSLDHVTGSISVTDFGVSRTVLET</sequence>
<dbReference type="Proteomes" id="UP000828390">
    <property type="component" value="Unassembled WGS sequence"/>
</dbReference>
<evidence type="ECO:0000313" key="2">
    <source>
        <dbReference type="Proteomes" id="UP000828390"/>
    </source>
</evidence>
<organism evidence="1 2">
    <name type="scientific">Dreissena polymorpha</name>
    <name type="common">Zebra mussel</name>
    <name type="synonym">Mytilus polymorpha</name>
    <dbReference type="NCBI Taxonomy" id="45954"/>
    <lineage>
        <taxon>Eukaryota</taxon>
        <taxon>Metazoa</taxon>
        <taxon>Spiralia</taxon>
        <taxon>Lophotrochozoa</taxon>
        <taxon>Mollusca</taxon>
        <taxon>Bivalvia</taxon>
        <taxon>Autobranchia</taxon>
        <taxon>Heteroconchia</taxon>
        <taxon>Euheterodonta</taxon>
        <taxon>Imparidentia</taxon>
        <taxon>Neoheterodontei</taxon>
        <taxon>Myida</taxon>
        <taxon>Dreissenoidea</taxon>
        <taxon>Dreissenidae</taxon>
        <taxon>Dreissena</taxon>
    </lineage>
</organism>
<dbReference type="EMBL" id="JAIWYP010000008">
    <property type="protein sequence ID" value="KAH3786418.1"/>
    <property type="molecule type" value="Genomic_DNA"/>
</dbReference>
<gene>
    <name evidence="1" type="ORF">DPMN_164525</name>
</gene>
<name>A0A9D4EW24_DREPO</name>
<comment type="caution">
    <text evidence="1">The sequence shown here is derived from an EMBL/GenBank/DDBJ whole genome shotgun (WGS) entry which is preliminary data.</text>
</comment>
<proteinExistence type="predicted"/>
<dbReference type="AlphaFoldDB" id="A0A9D4EW24"/>
<evidence type="ECO:0000313" key="1">
    <source>
        <dbReference type="EMBL" id="KAH3786418.1"/>
    </source>
</evidence>
<reference evidence="1" key="2">
    <citation type="submission" date="2020-11" db="EMBL/GenBank/DDBJ databases">
        <authorList>
            <person name="McCartney M.A."/>
            <person name="Auch B."/>
            <person name="Kono T."/>
            <person name="Mallez S."/>
            <person name="Becker A."/>
            <person name="Gohl D.M."/>
            <person name="Silverstein K.A.T."/>
            <person name="Koren S."/>
            <person name="Bechman K.B."/>
            <person name="Herman A."/>
            <person name="Abrahante J.E."/>
            <person name="Garbe J."/>
        </authorList>
    </citation>
    <scope>NUCLEOTIDE SEQUENCE</scope>
    <source>
        <strain evidence="1">Duluth1</strain>
        <tissue evidence="1">Whole animal</tissue>
    </source>
</reference>